<dbReference type="EMBL" id="CP049863">
    <property type="protein sequence ID" value="QIK64175.1"/>
    <property type="molecule type" value="Genomic_DNA"/>
</dbReference>
<feature type="domain" description="DUF7507" evidence="3">
    <location>
        <begin position="1029"/>
        <end position="1126"/>
    </location>
</feature>
<keyword evidence="2" id="KW-0472">Membrane</keyword>
<protein>
    <recommendedName>
        <fullName evidence="3">DUF7507 domain-containing protein</fullName>
    </recommendedName>
</protein>
<evidence type="ECO:0000313" key="5">
    <source>
        <dbReference type="Proteomes" id="UP000502677"/>
    </source>
</evidence>
<dbReference type="GO" id="GO:0005975">
    <property type="term" value="P:carbohydrate metabolic process"/>
    <property type="evidence" value="ECO:0007669"/>
    <property type="project" value="UniProtKB-ARBA"/>
</dbReference>
<evidence type="ECO:0000259" key="3">
    <source>
        <dbReference type="Pfam" id="PF24346"/>
    </source>
</evidence>
<dbReference type="Gene3D" id="2.60.40.10">
    <property type="entry name" value="Immunoglobulins"/>
    <property type="match status" value="1"/>
</dbReference>
<dbReference type="Pfam" id="PF24346">
    <property type="entry name" value="DUF7507"/>
    <property type="match status" value="2"/>
</dbReference>
<dbReference type="KEGG" id="lvi:G7068_13935"/>
<gene>
    <name evidence="4" type="ORF">G7068_13935</name>
</gene>
<evidence type="ECO:0000256" key="2">
    <source>
        <dbReference type="SAM" id="Phobius"/>
    </source>
</evidence>
<feature type="transmembrane region" description="Helical" evidence="2">
    <location>
        <begin position="1263"/>
        <end position="1288"/>
    </location>
</feature>
<evidence type="ECO:0000313" key="4">
    <source>
        <dbReference type="EMBL" id="QIK64175.1"/>
    </source>
</evidence>
<feature type="domain" description="DUF7507" evidence="3">
    <location>
        <begin position="902"/>
        <end position="1002"/>
    </location>
</feature>
<dbReference type="RefSeq" id="WP_166292512.1">
    <property type="nucleotide sequence ID" value="NZ_CP049863.1"/>
</dbReference>
<dbReference type="InterPro" id="IPR013783">
    <property type="entry name" value="Ig-like_fold"/>
</dbReference>
<keyword evidence="2" id="KW-1133">Transmembrane helix</keyword>
<organism evidence="4 5">
    <name type="scientific">Leucobacter viscericola</name>
    <dbReference type="NCBI Taxonomy" id="2714935"/>
    <lineage>
        <taxon>Bacteria</taxon>
        <taxon>Bacillati</taxon>
        <taxon>Actinomycetota</taxon>
        <taxon>Actinomycetes</taxon>
        <taxon>Micrococcales</taxon>
        <taxon>Microbacteriaceae</taxon>
        <taxon>Leucobacter</taxon>
    </lineage>
</organism>
<dbReference type="Proteomes" id="UP000502677">
    <property type="component" value="Chromosome"/>
</dbReference>
<sequence>MLQNFAVSGPTKWGGVRRNTRSLLVCVLVVLLAAFGTTAAPLAAQAAVGDFEITLSAPATVGVGQNFNYTATLEFEGVNSENPATGVVLTSTLPAGVAFDSVPTDPSSPVQSYTYDPGTRLLTLTLRDTIQSVFSIVFTVTQNDRQNAFEGKQLTATMSGTGGPSGPVTSNTVTTTLTGDNDYVAGKGYDVVAGGDNRTVTYRFNVYSSHPTDGTTFTSWMQQITDTFPAGAQLVASSAAFNGGTWDTSAWPNATWTRSGAYGPDTNPIDPSSQQIWLTVFYPDTVPGWETGARPPVNTATLETADVNGATHTGAPASTQGPAFGETSGEATGAAKGDSGLTSAGGIIHYTQTIGSYTGPPGTPNADDLVLTDSGATGSPNASWFSHTDITQLYLTFSTSLASLNLPYRLEYQTNGSSTWNEFTNYVAATGRTDSVLILAVQNTGSAGWQASPAQDVLNLPLGQTLTGWRVTVAPGAETVPVGSEVRMRMGFQPVFRDVAAGIQPIDAPAAASPGPQTNTVSVDADGLSNQASSSFTPLDSVYVTTNVTTPSSISVGSNSTITAGIVNQNPSEIYADSALSVVLPCGIFYNESQPITTAGTTIGVPPVPQIGSGATVDATGRVTDTNGCSQQVVRITFDALPPMRAPGAVSNRYVENSGWRYNIPVLALAQAYDPDAPTVSTSSFATVRDPRFLSASDGGTGAVTVPMIGTDTFFGPDVHDFDPARSSVAVASGISTVNTAGGILLSKLSGPSAIGPWGLNSVVGAESFWQVFVSDVLPNPVSNVAFFDRLPSIATGDDFDTALSGPVTGAPVGATVEYSLDATSATNGTWTTNPTSAKAFRVIVPTMTSGSGFTLVVPTDNLGGFSFGETAANDVSATGTYGGSPVAFESNDARVSIGPTPSFTLVKKTNGVSYSAAPGARVATGSPVTWSYEVTNTGDTPLDDIAVQDDYVDGLGGTGTLTPTSSETGQLLPGETRTFTETGTAVVGQYSNTATATATAVELDGTVLPAQPAPETDRSWYLAGDTGLVVTKTTNGEDVDSAPGLALTPGSAVEWGYSVTNTGELPLTNVLVRDVDSAGNEVFNTTLATLAVGETATLSQQGTAVVGQYHNTVTASAQDPSEEGVQLVGADDSWYFGAVNGLTVVKQVSAAAAGPWTDAVEVTRGAKSYWRITVSNTGNAPLRDVTVEDKKLNQTIDVGTLPAGESVTKVLTQEKTQEGFTNTAVASGVAVGDVQLRASDAAKVTVTDPTPPLVPPAKGGGLAVTGAMLPAGLVSIAILLILGGWALSHRRRVSSRLGAFH</sequence>
<accession>A0A6G7XHY7</accession>
<feature type="compositionally biased region" description="Polar residues" evidence="1">
    <location>
        <begin position="515"/>
        <end position="526"/>
    </location>
</feature>
<evidence type="ECO:0000256" key="1">
    <source>
        <dbReference type="SAM" id="MobiDB-lite"/>
    </source>
</evidence>
<name>A0A6G7XHY7_9MICO</name>
<reference evidence="4 5" key="1">
    <citation type="submission" date="2020-03" db="EMBL/GenBank/DDBJ databases">
        <title>Leucobacter sp. nov., isolated from beetles.</title>
        <authorList>
            <person name="Hyun D.-W."/>
            <person name="Bae J.-W."/>
        </authorList>
    </citation>
    <scope>NUCLEOTIDE SEQUENCE [LARGE SCALE GENOMIC DNA]</scope>
    <source>
        <strain evidence="4 5">HDW9C</strain>
    </source>
</reference>
<proteinExistence type="predicted"/>
<keyword evidence="2" id="KW-0812">Transmembrane</keyword>
<dbReference type="InterPro" id="IPR055354">
    <property type="entry name" value="DUF7507"/>
</dbReference>
<feature type="region of interest" description="Disordered" evidence="1">
    <location>
        <begin position="507"/>
        <end position="526"/>
    </location>
</feature>
<keyword evidence="5" id="KW-1185">Reference proteome</keyword>
<feature type="region of interest" description="Disordered" evidence="1">
    <location>
        <begin position="309"/>
        <end position="338"/>
    </location>
</feature>